<keyword evidence="11" id="KW-1208">Phospholipid metabolism</keyword>
<keyword evidence="6 13" id="KW-0418">Kinase</keyword>
<dbReference type="Pfam" id="PF19279">
    <property type="entry name" value="YegS_C"/>
    <property type="match status" value="1"/>
</dbReference>
<dbReference type="NCBIfam" id="NF009602">
    <property type="entry name" value="PRK13054.1"/>
    <property type="match status" value="1"/>
</dbReference>
<gene>
    <name evidence="13" type="ORF">FHS27_006348</name>
</gene>
<evidence type="ECO:0000313" key="13">
    <source>
        <dbReference type="EMBL" id="MBB3210501.1"/>
    </source>
</evidence>
<dbReference type="SUPFAM" id="SSF111331">
    <property type="entry name" value="NAD kinase/diacylglycerol kinase-like"/>
    <property type="match status" value="1"/>
</dbReference>
<dbReference type="SMART" id="SM00046">
    <property type="entry name" value="DAGKc"/>
    <property type="match status" value="1"/>
</dbReference>
<dbReference type="GO" id="GO:0005886">
    <property type="term" value="C:plasma membrane"/>
    <property type="evidence" value="ECO:0007669"/>
    <property type="project" value="TreeGrafter"/>
</dbReference>
<dbReference type="GO" id="GO:0005524">
    <property type="term" value="F:ATP binding"/>
    <property type="evidence" value="ECO:0007669"/>
    <property type="project" value="UniProtKB-KW"/>
</dbReference>
<dbReference type="PROSITE" id="PS50146">
    <property type="entry name" value="DAGK"/>
    <property type="match status" value="1"/>
</dbReference>
<keyword evidence="7" id="KW-0067">ATP-binding</keyword>
<proteinExistence type="predicted"/>
<dbReference type="GO" id="GO:0046872">
    <property type="term" value="F:metal ion binding"/>
    <property type="evidence" value="ECO:0007669"/>
    <property type="project" value="UniProtKB-KW"/>
</dbReference>
<dbReference type="PANTHER" id="PTHR12358:SF106">
    <property type="entry name" value="LIPID KINASE YEGS"/>
    <property type="match status" value="1"/>
</dbReference>
<evidence type="ECO:0000259" key="12">
    <source>
        <dbReference type="PROSITE" id="PS50146"/>
    </source>
</evidence>
<keyword evidence="2" id="KW-0444">Lipid biosynthesis</keyword>
<evidence type="ECO:0000256" key="6">
    <source>
        <dbReference type="ARBA" id="ARBA00022777"/>
    </source>
</evidence>
<keyword evidence="4" id="KW-0479">Metal-binding</keyword>
<reference evidence="13 14" key="1">
    <citation type="submission" date="2020-08" db="EMBL/GenBank/DDBJ databases">
        <title>Genomic Encyclopedia of Type Strains, Phase III (KMG-III): the genomes of soil and plant-associated and newly described type strains.</title>
        <authorList>
            <person name="Whitman W."/>
        </authorList>
    </citation>
    <scope>NUCLEOTIDE SEQUENCE [LARGE SCALE GENOMIC DNA]</scope>
    <source>
        <strain evidence="13 14">CECT 8075</strain>
    </source>
</reference>
<evidence type="ECO:0000256" key="7">
    <source>
        <dbReference type="ARBA" id="ARBA00022840"/>
    </source>
</evidence>
<dbReference type="GO" id="GO:0008654">
    <property type="term" value="P:phospholipid biosynthetic process"/>
    <property type="evidence" value="ECO:0007669"/>
    <property type="project" value="UniProtKB-KW"/>
</dbReference>
<evidence type="ECO:0000256" key="1">
    <source>
        <dbReference type="ARBA" id="ARBA00001946"/>
    </source>
</evidence>
<dbReference type="AlphaFoldDB" id="A0A7W5H9V6"/>
<evidence type="ECO:0000256" key="11">
    <source>
        <dbReference type="ARBA" id="ARBA00023264"/>
    </source>
</evidence>
<evidence type="ECO:0000313" key="14">
    <source>
        <dbReference type="Proteomes" id="UP000536179"/>
    </source>
</evidence>
<name>A0A7W5H9V6_9BACT</name>
<keyword evidence="9" id="KW-0443">Lipid metabolism</keyword>
<keyword evidence="3" id="KW-0808">Transferase</keyword>
<dbReference type="GO" id="GO:0016301">
    <property type="term" value="F:kinase activity"/>
    <property type="evidence" value="ECO:0007669"/>
    <property type="project" value="UniProtKB-KW"/>
</dbReference>
<dbReference type="EMBL" id="JACHXU010000039">
    <property type="protein sequence ID" value="MBB3210501.1"/>
    <property type="molecule type" value="Genomic_DNA"/>
</dbReference>
<dbReference type="InterPro" id="IPR045540">
    <property type="entry name" value="YegS/DAGK_C"/>
</dbReference>
<evidence type="ECO:0000256" key="9">
    <source>
        <dbReference type="ARBA" id="ARBA00023098"/>
    </source>
</evidence>
<dbReference type="InterPro" id="IPR005218">
    <property type="entry name" value="Diacylglycerol/lipid_kinase"/>
</dbReference>
<accession>A0A7W5H9V6</accession>
<evidence type="ECO:0000256" key="3">
    <source>
        <dbReference type="ARBA" id="ARBA00022679"/>
    </source>
</evidence>
<dbReference type="Proteomes" id="UP000536179">
    <property type="component" value="Unassembled WGS sequence"/>
</dbReference>
<dbReference type="InterPro" id="IPR050187">
    <property type="entry name" value="Lipid_Phosphate_FormReg"/>
</dbReference>
<comment type="caution">
    <text evidence="13">The sequence shown here is derived from an EMBL/GenBank/DDBJ whole genome shotgun (WGS) entry which is preliminary data.</text>
</comment>
<keyword evidence="10" id="KW-0594">Phospholipid biosynthesis</keyword>
<evidence type="ECO:0000256" key="10">
    <source>
        <dbReference type="ARBA" id="ARBA00023209"/>
    </source>
</evidence>
<evidence type="ECO:0000256" key="4">
    <source>
        <dbReference type="ARBA" id="ARBA00022723"/>
    </source>
</evidence>
<comment type="cofactor">
    <cofactor evidence="1">
        <name>Mg(2+)</name>
        <dbReference type="ChEBI" id="CHEBI:18420"/>
    </cofactor>
</comment>
<keyword evidence="8" id="KW-0460">Magnesium</keyword>
<organism evidence="13 14">
    <name type="scientific">Aporhodopirellula rubra</name>
    <dbReference type="NCBI Taxonomy" id="980271"/>
    <lineage>
        <taxon>Bacteria</taxon>
        <taxon>Pseudomonadati</taxon>
        <taxon>Planctomycetota</taxon>
        <taxon>Planctomycetia</taxon>
        <taxon>Pirellulales</taxon>
        <taxon>Pirellulaceae</taxon>
        <taxon>Aporhodopirellula</taxon>
    </lineage>
</organism>
<dbReference type="Gene3D" id="3.40.50.10330">
    <property type="entry name" value="Probable inorganic polyphosphate/atp-NAD kinase, domain 1"/>
    <property type="match status" value="1"/>
</dbReference>
<dbReference type="Gene3D" id="2.60.200.40">
    <property type="match status" value="1"/>
</dbReference>
<evidence type="ECO:0000256" key="5">
    <source>
        <dbReference type="ARBA" id="ARBA00022741"/>
    </source>
</evidence>
<keyword evidence="5" id="KW-0547">Nucleotide-binding</keyword>
<dbReference type="NCBIfam" id="TIGR00147">
    <property type="entry name" value="YegS/Rv2252/BmrU family lipid kinase"/>
    <property type="match status" value="1"/>
</dbReference>
<dbReference type="InterPro" id="IPR017438">
    <property type="entry name" value="ATP-NAD_kinase_N"/>
</dbReference>
<dbReference type="Pfam" id="PF00781">
    <property type="entry name" value="DAGK_cat"/>
    <property type="match status" value="1"/>
</dbReference>
<dbReference type="InterPro" id="IPR001206">
    <property type="entry name" value="Diacylglycerol_kinase_cat_dom"/>
</dbReference>
<evidence type="ECO:0000256" key="2">
    <source>
        <dbReference type="ARBA" id="ARBA00022516"/>
    </source>
</evidence>
<feature type="domain" description="DAGKc" evidence="12">
    <location>
        <begin position="2"/>
        <end position="134"/>
    </location>
</feature>
<dbReference type="InterPro" id="IPR016064">
    <property type="entry name" value="NAD/diacylglycerol_kinase_sf"/>
</dbReference>
<dbReference type="PANTHER" id="PTHR12358">
    <property type="entry name" value="SPHINGOSINE KINASE"/>
    <property type="match status" value="1"/>
</dbReference>
<sequence length="303" mass="31829">MADDKRMRLIINGKSAGDPQLRAAVAQQRGAGHVIEVRVTWESGDAARYAAEATREDVDVVIAGGGDGTVNEVVGGILSVDHPHQTAVAVLPYGTANDFAAGCSIPIGDPLAALTMAATGTPVSIDVGRANDRYFVNVASGGFGAEVTTNTPPELKKAIGGAAYSLMGIVTAAKASPHHGRVTLPDGTSRSGDVLVMTAANGRQCGGGQRVAPNALLNDGLLDFMIIHDVDIQSFGKVLSEILTLDSKDNQHVSYVQLPELKVEFDNPFQVNLDGEPVRSHEFVFRICPRAIRFVLPDAAPLL</sequence>
<keyword evidence="14" id="KW-1185">Reference proteome</keyword>
<protein>
    <submittedName>
        <fullName evidence="13">Lipid kinase YegS</fullName>
    </submittedName>
</protein>
<evidence type="ECO:0000256" key="8">
    <source>
        <dbReference type="ARBA" id="ARBA00022842"/>
    </source>
</evidence>
<dbReference type="RefSeq" id="WP_221225488.1">
    <property type="nucleotide sequence ID" value="NZ_JACHXU010000039.1"/>
</dbReference>